<keyword evidence="1" id="KW-1133">Transmembrane helix</keyword>
<name>K9WYD1_9NOST</name>
<dbReference type="SUPFAM" id="SSF63829">
    <property type="entry name" value="Calcium-dependent phosphotriesterase"/>
    <property type="match status" value="1"/>
</dbReference>
<organism evidence="2 3">
    <name type="scientific">Cylindrospermum stagnale PCC 7417</name>
    <dbReference type="NCBI Taxonomy" id="56107"/>
    <lineage>
        <taxon>Bacteria</taxon>
        <taxon>Bacillati</taxon>
        <taxon>Cyanobacteriota</taxon>
        <taxon>Cyanophyceae</taxon>
        <taxon>Nostocales</taxon>
        <taxon>Nostocaceae</taxon>
        <taxon>Cylindrospermum</taxon>
    </lineage>
</organism>
<dbReference type="eggNOG" id="ENOG5033MQP">
    <property type="taxonomic scope" value="Bacteria"/>
</dbReference>
<proteinExistence type="predicted"/>
<sequence>MVVGNRLPIVRLLIGLCLGLILVIGYSALTPMEGLMSNKNYPIKVSLIAKLEWDHPLKQEIVEVEPPPGGSFIELPGPKRRPVRPYLEPFVSSSGIAARFIKADTTVMPVAVIVRQTSTVMQLPAPPLALNLRQDGELWVLNREELVLHDATGTVKQTRSLSGMTLVSATENAVWVVGLDNTWFVTGDGHVRGPYAWEGGLKSVGAIDSLCALEKRKPRRVKCLNPEGKEQFFTLASPPDFFEDLLAFKDNQAITMTASKLRRYGLGGVTSELVVQAAGLTASGDVFVSGRQNHQVVLYTSQDTPKKIPLPTDISDYGALTVVAVEGSRFLAHSHDKAIWYDGSRIEKSFTVDEKSYRNDIFPYLWSLEGASFVVASSEDTVIVSATGPTCLILISIQLQ</sequence>
<dbReference type="Proteomes" id="UP000010475">
    <property type="component" value="Chromosome"/>
</dbReference>
<keyword evidence="3" id="KW-1185">Reference proteome</keyword>
<evidence type="ECO:0000313" key="3">
    <source>
        <dbReference type="Proteomes" id="UP000010475"/>
    </source>
</evidence>
<keyword evidence="1" id="KW-0472">Membrane</keyword>
<evidence type="ECO:0000313" key="2">
    <source>
        <dbReference type="EMBL" id="AFZ24517.1"/>
    </source>
</evidence>
<dbReference type="AlphaFoldDB" id="K9WYD1"/>
<dbReference type="HOGENOM" id="CLU_688347_0_0_3"/>
<reference evidence="2 3" key="1">
    <citation type="submission" date="2012-06" db="EMBL/GenBank/DDBJ databases">
        <title>Finished chromosome of genome of Cylindrospermum stagnale PCC 7417.</title>
        <authorList>
            <consortium name="US DOE Joint Genome Institute"/>
            <person name="Gugger M."/>
            <person name="Coursin T."/>
            <person name="Rippka R."/>
            <person name="Tandeau De Marsac N."/>
            <person name="Huntemann M."/>
            <person name="Wei C.-L."/>
            <person name="Han J."/>
            <person name="Detter J.C."/>
            <person name="Han C."/>
            <person name="Tapia R."/>
            <person name="Chen A."/>
            <person name="Kyrpides N."/>
            <person name="Mavromatis K."/>
            <person name="Markowitz V."/>
            <person name="Szeto E."/>
            <person name="Ivanova N."/>
            <person name="Pagani I."/>
            <person name="Pati A."/>
            <person name="Goodwin L."/>
            <person name="Nordberg H.P."/>
            <person name="Cantor M.N."/>
            <person name="Hua S.X."/>
            <person name="Woyke T."/>
            <person name="Kerfeld C.A."/>
        </authorList>
    </citation>
    <scope>NUCLEOTIDE SEQUENCE [LARGE SCALE GENOMIC DNA]</scope>
    <source>
        <strain evidence="2 3">PCC 7417</strain>
    </source>
</reference>
<keyword evidence="1" id="KW-0812">Transmembrane</keyword>
<feature type="transmembrane region" description="Helical" evidence="1">
    <location>
        <begin position="12"/>
        <end position="29"/>
    </location>
</feature>
<protein>
    <submittedName>
        <fullName evidence="2">Uncharacterized protein</fullName>
    </submittedName>
</protein>
<dbReference type="KEGG" id="csg:Cylst_2287"/>
<evidence type="ECO:0000256" key="1">
    <source>
        <dbReference type="SAM" id="Phobius"/>
    </source>
</evidence>
<dbReference type="EMBL" id="CP003642">
    <property type="protein sequence ID" value="AFZ24517.1"/>
    <property type="molecule type" value="Genomic_DNA"/>
</dbReference>
<accession>K9WYD1</accession>
<gene>
    <name evidence="2" type="ORF">Cylst_2287</name>
</gene>